<name>A0A0C3D328_9AGAM</name>
<gene>
    <name evidence="1" type="ORF">SCLCIDRAFT_1225084</name>
</gene>
<evidence type="ECO:0000313" key="2">
    <source>
        <dbReference type="Proteomes" id="UP000053989"/>
    </source>
</evidence>
<proteinExistence type="predicted"/>
<reference evidence="2" key="2">
    <citation type="submission" date="2015-01" db="EMBL/GenBank/DDBJ databases">
        <title>Evolutionary Origins and Diversification of the Mycorrhizal Mutualists.</title>
        <authorList>
            <consortium name="DOE Joint Genome Institute"/>
            <consortium name="Mycorrhizal Genomics Consortium"/>
            <person name="Kohler A."/>
            <person name="Kuo A."/>
            <person name="Nagy L.G."/>
            <person name="Floudas D."/>
            <person name="Copeland A."/>
            <person name="Barry K.W."/>
            <person name="Cichocki N."/>
            <person name="Veneault-Fourrey C."/>
            <person name="LaButti K."/>
            <person name="Lindquist E.A."/>
            <person name="Lipzen A."/>
            <person name="Lundell T."/>
            <person name="Morin E."/>
            <person name="Murat C."/>
            <person name="Riley R."/>
            <person name="Ohm R."/>
            <person name="Sun H."/>
            <person name="Tunlid A."/>
            <person name="Henrissat B."/>
            <person name="Grigoriev I.V."/>
            <person name="Hibbett D.S."/>
            <person name="Martin F."/>
        </authorList>
    </citation>
    <scope>NUCLEOTIDE SEQUENCE [LARGE SCALE GENOMIC DNA]</scope>
    <source>
        <strain evidence="2">Foug A</strain>
    </source>
</reference>
<dbReference type="AlphaFoldDB" id="A0A0C3D328"/>
<dbReference type="EMBL" id="KN822323">
    <property type="protein sequence ID" value="KIM50824.1"/>
    <property type="molecule type" value="Genomic_DNA"/>
</dbReference>
<dbReference type="Proteomes" id="UP000053989">
    <property type="component" value="Unassembled WGS sequence"/>
</dbReference>
<dbReference type="InParanoid" id="A0A0C3D328"/>
<sequence>MLESVHVTATTISRPGNGMAAHLQKLNCYLSRNGRMKKGAPDGKAVVLSIEGNFHVQQNPRTHQQTPAN</sequence>
<evidence type="ECO:0000313" key="1">
    <source>
        <dbReference type="EMBL" id="KIM50824.1"/>
    </source>
</evidence>
<protein>
    <submittedName>
        <fullName evidence="1">Uncharacterized protein</fullName>
    </submittedName>
</protein>
<organism evidence="1 2">
    <name type="scientific">Scleroderma citrinum Foug A</name>
    <dbReference type="NCBI Taxonomy" id="1036808"/>
    <lineage>
        <taxon>Eukaryota</taxon>
        <taxon>Fungi</taxon>
        <taxon>Dikarya</taxon>
        <taxon>Basidiomycota</taxon>
        <taxon>Agaricomycotina</taxon>
        <taxon>Agaricomycetes</taxon>
        <taxon>Agaricomycetidae</taxon>
        <taxon>Boletales</taxon>
        <taxon>Sclerodermatineae</taxon>
        <taxon>Sclerodermataceae</taxon>
        <taxon>Scleroderma</taxon>
    </lineage>
</organism>
<dbReference type="HOGENOM" id="CLU_2777419_0_0_1"/>
<accession>A0A0C3D328</accession>
<reference evidence="1 2" key="1">
    <citation type="submission" date="2014-04" db="EMBL/GenBank/DDBJ databases">
        <authorList>
            <consortium name="DOE Joint Genome Institute"/>
            <person name="Kuo A."/>
            <person name="Kohler A."/>
            <person name="Nagy L.G."/>
            <person name="Floudas D."/>
            <person name="Copeland A."/>
            <person name="Barry K.W."/>
            <person name="Cichocki N."/>
            <person name="Veneault-Fourrey C."/>
            <person name="LaButti K."/>
            <person name="Lindquist E.A."/>
            <person name="Lipzen A."/>
            <person name="Lundell T."/>
            <person name="Morin E."/>
            <person name="Murat C."/>
            <person name="Sun H."/>
            <person name="Tunlid A."/>
            <person name="Henrissat B."/>
            <person name="Grigoriev I.V."/>
            <person name="Hibbett D.S."/>
            <person name="Martin F."/>
            <person name="Nordberg H.P."/>
            <person name="Cantor M.N."/>
            <person name="Hua S.X."/>
        </authorList>
    </citation>
    <scope>NUCLEOTIDE SEQUENCE [LARGE SCALE GENOMIC DNA]</scope>
    <source>
        <strain evidence="1 2">Foug A</strain>
    </source>
</reference>
<keyword evidence="2" id="KW-1185">Reference proteome</keyword>